<gene>
    <name evidence="2" type="ORF">NCGR_LOCUS16295</name>
</gene>
<proteinExistence type="predicted"/>
<protein>
    <recommendedName>
        <fullName evidence="4">Retrotransposon Copia-like N-terminal domain-containing protein</fullName>
    </recommendedName>
</protein>
<organism evidence="2 3">
    <name type="scientific">Miscanthus lutarioriparius</name>
    <dbReference type="NCBI Taxonomy" id="422564"/>
    <lineage>
        <taxon>Eukaryota</taxon>
        <taxon>Viridiplantae</taxon>
        <taxon>Streptophyta</taxon>
        <taxon>Embryophyta</taxon>
        <taxon>Tracheophyta</taxon>
        <taxon>Spermatophyta</taxon>
        <taxon>Magnoliopsida</taxon>
        <taxon>Liliopsida</taxon>
        <taxon>Poales</taxon>
        <taxon>Poaceae</taxon>
        <taxon>PACMAD clade</taxon>
        <taxon>Panicoideae</taxon>
        <taxon>Andropogonodae</taxon>
        <taxon>Andropogoneae</taxon>
        <taxon>Saccharinae</taxon>
        <taxon>Miscanthus</taxon>
    </lineage>
</organism>
<feature type="region of interest" description="Disordered" evidence="1">
    <location>
        <begin position="271"/>
        <end position="297"/>
    </location>
</feature>
<sequence>MAPITFAAPALDIKLTGQNYREWAFSFKMLLHSAGAGLVSHLTDSPPDASDKDAKAWRDVDDRVMAILAMNVDPTIRYCLEDLSTAKEMWDFLKERYQQSSYALRYSTLKQLHHLQQQDLSIEDYLAAFMKLSSQLVSMVPKPNSACKECGVRDKYEQQNKIFHFMMGLRSTFEPIRAQIFGRSSLPTMAEALSAVLAEETRLHTIDDAPLVPQHSVLVAPPQYVVMDSSLVSKEKPKEKPKCKHCGGKTHTEERCFQKYPHLLKEFKAKRAASHKGTTTTVSPATPSPLPPSTTTAASQFTPVGAYMSGGSIASALVSGSSNPSSSWYWPSP</sequence>
<accession>A0A811NAB5</accession>
<keyword evidence="3" id="KW-1185">Reference proteome</keyword>
<evidence type="ECO:0000313" key="2">
    <source>
        <dbReference type="EMBL" id="CAD6223906.1"/>
    </source>
</evidence>
<evidence type="ECO:0000256" key="1">
    <source>
        <dbReference type="SAM" id="MobiDB-lite"/>
    </source>
</evidence>
<evidence type="ECO:0000313" key="3">
    <source>
        <dbReference type="Proteomes" id="UP000604825"/>
    </source>
</evidence>
<dbReference type="EMBL" id="CAJGYO010000004">
    <property type="protein sequence ID" value="CAD6223906.1"/>
    <property type="molecule type" value="Genomic_DNA"/>
</dbReference>
<dbReference type="PANTHER" id="PTHR34222">
    <property type="entry name" value="GAG_PRE-INTEGRS DOMAIN-CONTAINING PROTEIN"/>
    <property type="match status" value="1"/>
</dbReference>
<dbReference type="Pfam" id="PF14223">
    <property type="entry name" value="Retrotran_gag_2"/>
    <property type="match status" value="1"/>
</dbReference>
<dbReference type="OrthoDB" id="682732at2759"/>
<reference evidence="2" key="1">
    <citation type="submission" date="2020-10" db="EMBL/GenBank/DDBJ databases">
        <authorList>
            <person name="Han B."/>
            <person name="Lu T."/>
            <person name="Zhao Q."/>
            <person name="Huang X."/>
            <person name="Zhao Y."/>
        </authorList>
    </citation>
    <scope>NUCLEOTIDE SEQUENCE</scope>
</reference>
<dbReference type="AlphaFoldDB" id="A0A811NAB5"/>
<name>A0A811NAB5_9POAL</name>
<comment type="caution">
    <text evidence="2">The sequence shown here is derived from an EMBL/GenBank/DDBJ whole genome shotgun (WGS) entry which is preliminary data.</text>
</comment>
<evidence type="ECO:0008006" key="4">
    <source>
        <dbReference type="Google" id="ProtNLM"/>
    </source>
</evidence>
<dbReference type="PANTHER" id="PTHR34222:SF100">
    <property type="entry name" value="CCHC-TYPE DOMAIN-CONTAINING PROTEIN"/>
    <property type="match status" value="1"/>
</dbReference>
<dbReference type="Proteomes" id="UP000604825">
    <property type="component" value="Unassembled WGS sequence"/>
</dbReference>